<evidence type="ECO:0000256" key="1">
    <source>
        <dbReference type="SAM" id="MobiDB-lite"/>
    </source>
</evidence>
<comment type="caution">
    <text evidence="2">The sequence shown here is derived from an EMBL/GenBank/DDBJ whole genome shotgun (WGS) entry which is preliminary data.</text>
</comment>
<evidence type="ECO:0000313" key="3">
    <source>
        <dbReference type="Proteomes" id="UP000465302"/>
    </source>
</evidence>
<proteinExistence type="predicted"/>
<sequence>MVAIQSGTHKAIPASGGTSTAHRRIWDIPLAFTSWPRGSDFCRGGALESVSVMRYLSIGTGVGRP</sequence>
<accession>A0A7I9W0J6</accession>
<protein>
    <submittedName>
        <fullName evidence="2">Uncharacterized protein</fullName>
    </submittedName>
</protein>
<dbReference type="Proteomes" id="UP000465302">
    <property type="component" value="Unassembled WGS sequence"/>
</dbReference>
<evidence type="ECO:0000313" key="2">
    <source>
        <dbReference type="EMBL" id="GFG50949.1"/>
    </source>
</evidence>
<gene>
    <name evidence="2" type="ORF">MAGR_23900</name>
</gene>
<dbReference type="AlphaFoldDB" id="A0A7I9W0J6"/>
<dbReference type="EMBL" id="BLKS01000001">
    <property type="protein sequence ID" value="GFG50949.1"/>
    <property type="molecule type" value="Genomic_DNA"/>
</dbReference>
<organism evidence="2 3">
    <name type="scientific">Mycolicibacterium agri</name>
    <name type="common">Mycobacterium agri</name>
    <dbReference type="NCBI Taxonomy" id="36811"/>
    <lineage>
        <taxon>Bacteria</taxon>
        <taxon>Bacillati</taxon>
        <taxon>Actinomycetota</taxon>
        <taxon>Actinomycetes</taxon>
        <taxon>Mycobacteriales</taxon>
        <taxon>Mycobacteriaceae</taxon>
        <taxon>Mycolicibacterium</taxon>
    </lineage>
</organism>
<reference evidence="2 3" key="1">
    <citation type="journal article" date="2019" name="Emerg. Microbes Infect.">
        <title>Comprehensive subspecies identification of 175 nontuberculous mycobacteria species based on 7547 genomic profiles.</title>
        <authorList>
            <person name="Matsumoto Y."/>
            <person name="Kinjo T."/>
            <person name="Motooka D."/>
            <person name="Nabeya D."/>
            <person name="Jung N."/>
            <person name="Uechi K."/>
            <person name="Horii T."/>
            <person name="Iida T."/>
            <person name="Fujita J."/>
            <person name="Nakamura S."/>
        </authorList>
    </citation>
    <scope>NUCLEOTIDE SEQUENCE [LARGE SCALE GENOMIC DNA]</scope>
    <source>
        <strain evidence="2 3">JCM 6377</strain>
    </source>
</reference>
<name>A0A7I9W0J6_MYCAG</name>
<feature type="region of interest" description="Disordered" evidence="1">
    <location>
        <begin position="1"/>
        <end position="20"/>
    </location>
</feature>